<protein>
    <submittedName>
        <fullName evidence="1">Coat protein</fullName>
    </submittedName>
</protein>
<reference evidence="1" key="1">
    <citation type="submission" date="2020-09" db="EMBL/GenBank/DDBJ databases">
        <title>Leviviricetes taxonomy.</title>
        <authorList>
            <person name="Stockdale S.R."/>
            <person name="Callanan J."/>
            <person name="Adriaenssens E.M."/>
            <person name="Kuhn J.H."/>
            <person name="Rumnieks J."/>
            <person name="Shkoporov A."/>
            <person name="Draper L.A."/>
            <person name="Ross P."/>
            <person name="Hill C."/>
        </authorList>
    </citation>
    <scope>NUCLEOTIDE SEQUENCE</scope>
</reference>
<dbReference type="KEGG" id="vg:80398062"/>
<keyword evidence="1" id="KW-0167">Capsid protein</keyword>
<proteinExistence type="predicted"/>
<keyword evidence="2" id="KW-1185">Reference proteome</keyword>
<evidence type="ECO:0000313" key="2">
    <source>
        <dbReference type="Proteomes" id="UP000681651"/>
    </source>
</evidence>
<organism evidence="1 2">
    <name type="scientific">ssRNA phage SRR6049586_1</name>
    <dbReference type="NCBI Taxonomy" id="2786480"/>
    <lineage>
        <taxon>Viruses</taxon>
        <taxon>Riboviria</taxon>
        <taxon>Orthornavirae</taxon>
        <taxon>Lenarviricota</taxon>
        <taxon>Leviviricetes</taxon>
        <taxon>Norzivirales</taxon>
        <taxon>Fiersviridae</taxon>
        <taxon>Lohngkovirus</taxon>
        <taxon>Lohngkovirus borborovicinum</taxon>
        <taxon>Brudgevirus borborovicinum</taxon>
    </lineage>
</organism>
<dbReference type="Proteomes" id="UP000681651">
    <property type="component" value="Segment"/>
</dbReference>
<dbReference type="GO" id="GO:0019028">
    <property type="term" value="C:viral capsid"/>
    <property type="evidence" value="ECO:0007669"/>
    <property type="project" value="UniProtKB-KW"/>
</dbReference>
<dbReference type="GeneID" id="80398062"/>
<dbReference type="EMBL" id="BK013667">
    <property type="protein sequence ID" value="DAD50929.1"/>
    <property type="molecule type" value="Genomic_RNA"/>
</dbReference>
<name>A0A8S5KZX0_9VIRU</name>
<dbReference type="RefSeq" id="YP_010769134.1">
    <property type="nucleotide sequence ID" value="NC_073887.1"/>
</dbReference>
<sequence length="69" mass="7429">MRGTFRYPQIATNSTTGVTSVVGVANATVEFEFPKSMPTSDLNEAVSQCFNLTDAALIKDCFKQGYSAT</sequence>
<accession>A0A8S5KZX0</accession>
<keyword evidence="1" id="KW-0946">Virion</keyword>
<gene>
    <name evidence="1" type="primary">SRR6049586_1_3</name>
</gene>
<evidence type="ECO:0000313" key="1">
    <source>
        <dbReference type="EMBL" id="DAD50929.1"/>
    </source>
</evidence>